<evidence type="ECO:0000256" key="3">
    <source>
        <dbReference type="ARBA" id="ARBA00023002"/>
    </source>
</evidence>
<evidence type="ECO:0000259" key="6">
    <source>
        <dbReference type="Pfam" id="PF07992"/>
    </source>
</evidence>
<keyword evidence="2" id="KW-0274">FAD</keyword>
<evidence type="ECO:0000256" key="1">
    <source>
        <dbReference type="ARBA" id="ARBA00022630"/>
    </source>
</evidence>
<dbReference type="PRINTS" id="PR00368">
    <property type="entry name" value="FADPNR"/>
</dbReference>
<dbReference type="PRINTS" id="PR00469">
    <property type="entry name" value="PNDRDTASEII"/>
</dbReference>
<dbReference type="PROSITE" id="PS00573">
    <property type="entry name" value="PYRIDINE_REDOX_2"/>
    <property type="match status" value="1"/>
</dbReference>
<feature type="domain" description="FAD/NAD(P)-binding" evidence="6">
    <location>
        <begin position="3"/>
        <end position="287"/>
    </location>
</feature>
<dbReference type="InterPro" id="IPR008255">
    <property type="entry name" value="Pyr_nucl-diS_OxRdtase_2_AS"/>
</dbReference>
<evidence type="ECO:0000256" key="4">
    <source>
        <dbReference type="ARBA" id="ARBA00023157"/>
    </source>
</evidence>
<keyword evidence="4" id="KW-1015">Disulfide bond</keyword>
<evidence type="ECO:0000256" key="2">
    <source>
        <dbReference type="ARBA" id="ARBA00022827"/>
    </source>
</evidence>
<name>A0A6N2QX83_9FIRM</name>
<gene>
    <name evidence="7" type="primary">trxB_1</name>
    <name evidence="7" type="ORF">AULFYP135_00065</name>
</gene>
<keyword evidence="3 7" id="KW-0560">Oxidoreductase</keyword>
<dbReference type="GO" id="GO:0004791">
    <property type="term" value="F:thioredoxin-disulfide reductase (NADPH) activity"/>
    <property type="evidence" value="ECO:0007669"/>
    <property type="project" value="UniProtKB-EC"/>
</dbReference>
<evidence type="ECO:0000313" key="7">
    <source>
        <dbReference type="EMBL" id="VYS73086.1"/>
    </source>
</evidence>
<dbReference type="InterPro" id="IPR023753">
    <property type="entry name" value="FAD/NAD-binding_dom"/>
</dbReference>
<sequence>MVDLIVIGAGPAGLSAAIYAARAGHTVTVLEELVFGGQVATTPEVENYPAIRKIDGVEFSMNLYNQATELGAKVEFAGATKVDLTGPVKQVWAGETLYEAKAVILANGAKRRKLDVPGEERLSGKGVSYCATCDGAFYRGKVTAIVGGGNTALEDALFLANNCETVHLIHRRDSFRGSKILSDAVIARKNIVIHYDSIPTEIVGESTVEGLSISNVKTGAAETIPVSGVFVAVGLAPDNHLVEGQLELENGYVKAGEDCATNLPGVFVAGDTRTKAVRQIVTAASDGAVAAVNASTYLSSLAAE</sequence>
<evidence type="ECO:0000256" key="5">
    <source>
        <dbReference type="ARBA" id="ARBA00023284"/>
    </source>
</evidence>
<accession>A0A6N2QX83</accession>
<proteinExistence type="predicted"/>
<dbReference type="AlphaFoldDB" id="A0A6N2QX83"/>
<dbReference type="Pfam" id="PF07992">
    <property type="entry name" value="Pyr_redox_2"/>
    <property type="match status" value="1"/>
</dbReference>
<dbReference type="InterPro" id="IPR036188">
    <property type="entry name" value="FAD/NAD-bd_sf"/>
</dbReference>
<dbReference type="InterPro" id="IPR050097">
    <property type="entry name" value="Ferredoxin-NADP_redctase_2"/>
</dbReference>
<dbReference type="PANTHER" id="PTHR48105">
    <property type="entry name" value="THIOREDOXIN REDUCTASE 1-RELATED-RELATED"/>
    <property type="match status" value="1"/>
</dbReference>
<dbReference type="EC" id="1.8.1.9" evidence="7"/>
<dbReference type="SUPFAM" id="SSF51905">
    <property type="entry name" value="FAD/NAD(P)-binding domain"/>
    <property type="match status" value="1"/>
</dbReference>
<dbReference type="Gene3D" id="3.50.50.60">
    <property type="entry name" value="FAD/NAD(P)-binding domain"/>
    <property type="match status" value="2"/>
</dbReference>
<protein>
    <submittedName>
        <fullName evidence="7">Thioredoxin reductase</fullName>
        <ecNumber evidence="7">1.8.1.9</ecNumber>
    </submittedName>
</protein>
<reference evidence="7" key="1">
    <citation type="submission" date="2019-11" db="EMBL/GenBank/DDBJ databases">
        <authorList>
            <person name="Feng L."/>
        </authorList>
    </citation>
    <scope>NUCLEOTIDE SEQUENCE</scope>
    <source>
        <strain evidence="7">AundefinedLFYP135</strain>
    </source>
</reference>
<dbReference type="EMBL" id="CACRSL010000003">
    <property type="protein sequence ID" value="VYS73086.1"/>
    <property type="molecule type" value="Genomic_DNA"/>
</dbReference>
<keyword evidence="1" id="KW-0285">Flavoprotein</keyword>
<organism evidence="7">
    <name type="scientific">uncultured Anaerotruncus sp</name>
    <dbReference type="NCBI Taxonomy" id="905011"/>
    <lineage>
        <taxon>Bacteria</taxon>
        <taxon>Bacillati</taxon>
        <taxon>Bacillota</taxon>
        <taxon>Clostridia</taxon>
        <taxon>Eubacteriales</taxon>
        <taxon>Oscillospiraceae</taxon>
        <taxon>Anaerotruncus</taxon>
        <taxon>environmental samples</taxon>
    </lineage>
</organism>
<keyword evidence="5" id="KW-0676">Redox-active center</keyword>